<reference evidence="1 2" key="1">
    <citation type="submission" date="2024-03" db="EMBL/GenBank/DDBJ databases">
        <title>Adaptation during the transition from Ophiocordyceps entomopathogen to insect associate is accompanied by gene loss and intensified selection.</title>
        <authorList>
            <person name="Ward C.M."/>
            <person name="Onetto C.A."/>
            <person name="Borneman A.R."/>
        </authorList>
    </citation>
    <scope>NUCLEOTIDE SEQUENCE [LARGE SCALE GENOMIC DNA]</scope>
    <source>
        <strain evidence="1">AWRI1</strain>
        <tissue evidence="1">Single Adult Female</tissue>
    </source>
</reference>
<dbReference type="InterPro" id="IPR008952">
    <property type="entry name" value="Tetraspanin_EC2_sf"/>
</dbReference>
<dbReference type="CDD" id="cd03127">
    <property type="entry name" value="tetraspanin_LEL"/>
    <property type="match status" value="1"/>
</dbReference>
<keyword evidence="2" id="KW-1185">Reference proteome</keyword>
<dbReference type="GO" id="GO:0016020">
    <property type="term" value="C:membrane"/>
    <property type="evidence" value="ECO:0007669"/>
    <property type="project" value="InterPro"/>
</dbReference>
<evidence type="ECO:0000313" key="1">
    <source>
        <dbReference type="EMBL" id="KAK7598349.1"/>
    </source>
</evidence>
<proteinExistence type="predicted"/>
<dbReference type="AlphaFoldDB" id="A0AAN9TMJ6"/>
<evidence type="ECO:0000313" key="2">
    <source>
        <dbReference type="Proteomes" id="UP001367676"/>
    </source>
</evidence>
<sequence length="99" mass="10955">MARFCSKVGCCGASGPNDYLVLKKPLPNECRDTVTGNAYFHGCSDEIVWFLEDKSSWLTGIAFTLGFLQRSDLEDEIRVYDRIWENLVAISSAAANAVS</sequence>
<name>A0AAN9TMJ6_9HEMI</name>
<protein>
    <submittedName>
        <fullName evidence="1">Uncharacterized protein</fullName>
    </submittedName>
</protein>
<dbReference type="SUPFAM" id="SSF48652">
    <property type="entry name" value="Tetraspanin"/>
    <property type="match status" value="1"/>
</dbReference>
<gene>
    <name evidence="1" type="ORF">V9T40_006584</name>
</gene>
<accession>A0AAN9TMJ6</accession>
<dbReference type="EMBL" id="JBBCAQ010000014">
    <property type="protein sequence ID" value="KAK7598349.1"/>
    <property type="molecule type" value="Genomic_DNA"/>
</dbReference>
<comment type="caution">
    <text evidence="1">The sequence shown here is derived from an EMBL/GenBank/DDBJ whole genome shotgun (WGS) entry which is preliminary data.</text>
</comment>
<dbReference type="Gene3D" id="1.10.1450.10">
    <property type="entry name" value="Tetraspanin"/>
    <property type="match status" value="1"/>
</dbReference>
<dbReference type="Proteomes" id="UP001367676">
    <property type="component" value="Unassembled WGS sequence"/>
</dbReference>
<organism evidence="1 2">
    <name type="scientific">Parthenolecanium corni</name>
    <dbReference type="NCBI Taxonomy" id="536013"/>
    <lineage>
        <taxon>Eukaryota</taxon>
        <taxon>Metazoa</taxon>
        <taxon>Ecdysozoa</taxon>
        <taxon>Arthropoda</taxon>
        <taxon>Hexapoda</taxon>
        <taxon>Insecta</taxon>
        <taxon>Pterygota</taxon>
        <taxon>Neoptera</taxon>
        <taxon>Paraneoptera</taxon>
        <taxon>Hemiptera</taxon>
        <taxon>Sternorrhyncha</taxon>
        <taxon>Coccoidea</taxon>
        <taxon>Coccidae</taxon>
        <taxon>Parthenolecanium</taxon>
    </lineage>
</organism>